<organism evidence="5 6">
    <name type="scientific">Caloramator quimbayensis</name>
    <dbReference type="NCBI Taxonomy" id="1147123"/>
    <lineage>
        <taxon>Bacteria</taxon>
        <taxon>Bacillati</taxon>
        <taxon>Bacillota</taxon>
        <taxon>Clostridia</taxon>
        <taxon>Eubacteriales</taxon>
        <taxon>Clostridiaceae</taxon>
        <taxon>Caloramator</taxon>
    </lineage>
</organism>
<dbReference type="SUPFAM" id="SSF50494">
    <property type="entry name" value="Trypsin-like serine proteases"/>
    <property type="match status" value="1"/>
</dbReference>
<keyword evidence="3" id="KW-0472">Membrane</keyword>
<evidence type="ECO:0000256" key="1">
    <source>
        <dbReference type="ARBA" id="ARBA00022670"/>
    </source>
</evidence>
<evidence type="ECO:0000313" key="6">
    <source>
        <dbReference type="Proteomes" id="UP000190105"/>
    </source>
</evidence>
<dbReference type="Gene3D" id="2.30.42.10">
    <property type="match status" value="1"/>
</dbReference>
<dbReference type="InterPro" id="IPR001478">
    <property type="entry name" value="PDZ"/>
</dbReference>
<dbReference type="AlphaFoldDB" id="A0A1T4WSZ8"/>
<dbReference type="InterPro" id="IPR009003">
    <property type="entry name" value="Peptidase_S1_PA"/>
</dbReference>
<dbReference type="PANTHER" id="PTHR43343">
    <property type="entry name" value="PEPTIDASE S12"/>
    <property type="match status" value="1"/>
</dbReference>
<accession>A0A1T4WSZ8</accession>
<reference evidence="6" key="1">
    <citation type="submission" date="2017-02" db="EMBL/GenBank/DDBJ databases">
        <authorList>
            <person name="Varghese N."/>
            <person name="Submissions S."/>
        </authorList>
    </citation>
    <scope>NUCLEOTIDE SEQUENCE [LARGE SCALE GENOMIC DNA]</scope>
    <source>
        <strain evidence="6">USBA 833</strain>
    </source>
</reference>
<dbReference type="Pfam" id="PF13365">
    <property type="entry name" value="Trypsin_2"/>
    <property type="match status" value="1"/>
</dbReference>
<dbReference type="PANTHER" id="PTHR43343:SF3">
    <property type="entry name" value="PROTEASE DO-LIKE 8, CHLOROPLASTIC"/>
    <property type="match status" value="1"/>
</dbReference>
<dbReference type="Gene3D" id="2.40.10.120">
    <property type="match status" value="1"/>
</dbReference>
<dbReference type="Pfam" id="PF13180">
    <property type="entry name" value="PDZ_2"/>
    <property type="match status" value="1"/>
</dbReference>
<dbReference type="PROSITE" id="PS50106">
    <property type="entry name" value="PDZ"/>
    <property type="match status" value="1"/>
</dbReference>
<dbReference type="OrthoDB" id="9758917at2"/>
<keyword evidence="3" id="KW-0812">Transmembrane</keyword>
<dbReference type="GO" id="GO:0006508">
    <property type="term" value="P:proteolysis"/>
    <property type="evidence" value="ECO:0007669"/>
    <property type="project" value="UniProtKB-KW"/>
</dbReference>
<dbReference type="EMBL" id="FUYH01000003">
    <property type="protein sequence ID" value="SKA79968.1"/>
    <property type="molecule type" value="Genomic_DNA"/>
</dbReference>
<evidence type="ECO:0000313" key="5">
    <source>
        <dbReference type="EMBL" id="SKA79968.1"/>
    </source>
</evidence>
<evidence type="ECO:0000259" key="4">
    <source>
        <dbReference type="PROSITE" id="PS50106"/>
    </source>
</evidence>
<dbReference type="Proteomes" id="UP000190105">
    <property type="component" value="Unassembled WGS sequence"/>
</dbReference>
<dbReference type="STRING" id="1147123.SAMN05443428_103145"/>
<keyword evidence="1 5" id="KW-0645">Protease</keyword>
<protein>
    <submittedName>
        <fullName evidence="5">Serine protease Do</fullName>
    </submittedName>
</protein>
<sequence>MDELHENKNETALCIIDNSSSENVSSVKKVKRAKNKFFMAFIATAVVSSIIGGLIVGALGFFVLPKTDMFNKYIQSKVESSKENQTYNIAPKATLTSNLTQQLTIPEIAKKVGPAVVGITTKSFQYFNNFDVYGQEVDSVGSGIIFSSDGYIVTNYHVIQGAQQVKVIFNNGKEVNAKVVNYDSDFDIAVVKITDDVKVPGVAEFGDSDSIEVGETAVAIGNPLGKDLLGSVTAGVISALNRQVDVNNKNLTFIQTDAAINPGNSGGALVNSRGQVIGINTAKISANNVEGIGFAIPINIVKSKIDVLSKPLVKIGIVCRDITSDLAKRYNLPVGVYVLQVEEFSPAERAGIQSGDIITEFAGQTVKTTSDINKIKSNYKVNDNVKVKIIRDGKSLTVNLKLSES</sequence>
<dbReference type="SUPFAM" id="SSF50156">
    <property type="entry name" value="PDZ domain-like"/>
    <property type="match status" value="1"/>
</dbReference>
<dbReference type="GO" id="GO:0004252">
    <property type="term" value="F:serine-type endopeptidase activity"/>
    <property type="evidence" value="ECO:0007669"/>
    <property type="project" value="InterPro"/>
</dbReference>
<dbReference type="RefSeq" id="WP_078695600.1">
    <property type="nucleotide sequence ID" value="NZ_FUYH01000003.1"/>
</dbReference>
<feature type="transmembrane region" description="Helical" evidence="3">
    <location>
        <begin position="37"/>
        <end position="64"/>
    </location>
</feature>
<dbReference type="SMART" id="SM00228">
    <property type="entry name" value="PDZ"/>
    <property type="match status" value="1"/>
</dbReference>
<keyword evidence="3" id="KW-1133">Transmembrane helix</keyword>
<dbReference type="PRINTS" id="PR00834">
    <property type="entry name" value="PROTEASES2C"/>
</dbReference>
<feature type="domain" description="PDZ" evidence="4">
    <location>
        <begin position="297"/>
        <end position="393"/>
    </location>
</feature>
<proteinExistence type="predicted"/>
<keyword evidence="6" id="KW-1185">Reference proteome</keyword>
<evidence type="ECO:0000256" key="2">
    <source>
        <dbReference type="ARBA" id="ARBA00022801"/>
    </source>
</evidence>
<dbReference type="InterPro" id="IPR001940">
    <property type="entry name" value="Peptidase_S1C"/>
</dbReference>
<keyword evidence="2" id="KW-0378">Hydrolase</keyword>
<name>A0A1T4WSZ8_9CLOT</name>
<gene>
    <name evidence="5" type="ORF">SAMN05443428_103145</name>
</gene>
<dbReference type="InterPro" id="IPR051201">
    <property type="entry name" value="Chloro_Bact_Ser_Proteases"/>
</dbReference>
<dbReference type="InterPro" id="IPR036034">
    <property type="entry name" value="PDZ_sf"/>
</dbReference>
<evidence type="ECO:0000256" key="3">
    <source>
        <dbReference type="SAM" id="Phobius"/>
    </source>
</evidence>